<dbReference type="Pfam" id="PF00248">
    <property type="entry name" value="Aldo_ket_red"/>
    <property type="match status" value="1"/>
</dbReference>
<evidence type="ECO:0000313" key="2">
    <source>
        <dbReference type="EMBL" id="NLR90360.1"/>
    </source>
</evidence>
<organism evidence="2 3">
    <name type="scientific">Flammeovirga agarivorans</name>
    <dbReference type="NCBI Taxonomy" id="2726742"/>
    <lineage>
        <taxon>Bacteria</taxon>
        <taxon>Pseudomonadati</taxon>
        <taxon>Bacteroidota</taxon>
        <taxon>Cytophagia</taxon>
        <taxon>Cytophagales</taxon>
        <taxon>Flammeovirgaceae</taxon>
        <taxon>Flammeovirga</taxon>
    </lineage>
</organism>
<comment type="caution">
    <text evidence="2">The sequence shown here is derived from an EMBL/GenBank/DDBJ whole genome shotgun (WGS) entry which is preliminary data.</text>
</comment>
<evidence type="ECO:0000259" key="1">
    <source>
        <dbReference type="Pfam" id="PF00248"/>
    </source>
</evidence>
<proteinExistence type="predicted"/>
<dbReference type="Gene3D" id="3.20.20.100">
    <property type="entry name" value="NADP-dependent oxidoreductase domain"/>
    <property type="match status" value="1"/>
</dbReference>
<evidence type="ECO:0000313" key="3">
    <source>
        <dbReference type="Proteomes" id="UP000585050"/>
    </source>
</evidence>
<feature type="domain" description="NADP-dependent oxidoreductase" evidence="1">
    <location>
        <begin position="52"/>
        <end position="316"/>
    </location>
</feature>
<dbReference type="InterPro" id="IPR053135">
    <property type="entry name" value="AKR2_Oxidoreductase"/>
</dbReference>
<dbReference type="InterPro" id="IPR036812">
    <property type="entry name" value="NAD(P)_OxRdtase_dom_sf"/>
</dbReference>
<dbReference type="PANTHER" id="PTHR43312:SF1">
    <property type="entry name" value="NADP-DEPENDENT OXIDOREDUCTASE DOMAIN-CONTAINING PROTEIN"/>
    <property type="match status" value="1"/>
</dbReference>
<protein>
    <submittedName>
        <fullName evidence="2">Aldo/keto reductase</fullName>
    </submittedName>
</protein>
<accession>A0A7X8SHI7</accession>
<reference evidence="2 3" key="1">
    <citation type="submission" date="2020-04" db="EMBL/GenBank/DDBJ databases">
        <title>Flammeovirga sp. SR4, a novel species isolated from seawater.</title>
        <authorList>
            <person name="Wang X."/>
        </authorList>
    </citation>
    <scope>NUCLEOTIDE SEQUENCE [LARGE SCALE GENOMIC DNA]</scope>
    <source>
        <strain evidence="2 3">SR4</strain>
    </source>
</reference>
<dbReference type="CDD" id="cd19098">
    <property type="entry name" value="AKR_unchar"/>
    <property type="match status" value="1"/>
</dbReference>
<name>A0A7X8SHI7_9BACT</name>
<sequence>MSKISIVPFGKTNLYVSRIGLGLAALGRPGYINLGHGKDLEENYNIDAMQNRSSDILTAAANAGITYFDTARSYGKAEEFLNHWLRTNHHTDCVVGSKWGYEYTAEWNVTAQHHEVKNHNLELLKKQWGESIDILQEQLNIYHIHSATLESGVLDNEEVLDQLWNIKEKNTVVGLSLSGTKQAETLEKALGIQRDGVHLFQSVQATYNILERSAATLLEEAAYQGWGIIIKEVFANGRLTERNNESDFNDAKQKLQFIAQKHNVGIDAIALAFVLSQPWVSTALSGATTFEMLEANLKGNQLQLDLMDFQMLDELVEESENYWAKRSSLEWN</sequence>
<dbReference type="PANTHER" id="PTHR43312">
    <property type="entry name" value="D-THREO-ALDOSE 1-DEHYDROGENASE"/>
    <property type="match status" value="1"/>
</dbReference>
<dbReference type="AlphaFoldDB" id="A0A7X8SHI7"/>
<gene>
    <name evidence="2" type="ORF">HGP29_04045</name>
</gene>
<keyword evidence="3" id="KW-1185">Reference proteome</keyword>
<dbReference type="RefSeq" id="WP_168881062.1">
    <property type="nucleotide sequence ID" value="NZ_JABAIL010000001.1"/>
</dbReference>
<dbReference type="Proteomes" id="UP000585050">
    <property type="component" value="Unassembled WGS sequence"/>
</dbReference>
<dbReference type="SUPFAM" id="SSF51430">
    <property type="entry name" value="NAD(P)-linked oxidoreductase"/>
    <property type="match status" value="1"/>
</dbReference>
<dbReference type="InterPro" id="IPR023210">
    <property type="entry name" value="NADP_OxRdtase_dom"/>
</dbReference>
<dbReference type="EMBL" id="JABAIL010000001">
    <property type="protein sequence ID" value="NLR90360.1"/>
    <property type="molecule type" value="Genomic_DNA"/>
</dbReference>